<keyword evidence="6" id="KW-0479">Metal-binding</keyword>
<keyword evidence="3 9" id="KW-0808">Transferase</keyword>
<evidence type="ECO:0000256" key="4">
    <source>
        <dbReference type="ARBA" id="ARBA00022694"/>
    </source>
</evidence>
<evidence type="ECO:0000313" key="12">
    <source>
        <dbReference type="EMBL" id="PBC25315.1"/>
    </source>
</evidence>
<dbReference type="Gene3D" id="3.30.460.10">
    <property type="entry name" value="Beta Polymerase, domain 2"/>
    <property type="match status" value="1"/>
</dbReference>
<keyword evidence="5" id="KW-0548">Nucleotidyltransferase</keyword>
<dbReference type="EMBL" id="KZ288473">
    <property type="protein sequence ID" value="PBC25315.1"/>
    <property type="molecule type" value="Genomic_DNA"/>
</dbReference>
<name>A0A2A3E0P0_APICC</name>
<evidence type="ECO:0000256" key="5">
    <source>
        <dbReference type="ARBA" id="ARBA00022695"/>
    </source>
</evidence>
<dbReference type="InterPro" id="IPR002646">
    <property type="entry name" value="PolA_pol_head_dom"/>
</dbReference>
<dbReference type="OrthoDB" id="445712at2759"/>
<keyword evidence="7" id="KW-0547">Nucleotide-binding</keyword>
<dbReference type="Pfam" id="PF12627">
    <property type="entry name" value="PolyA_pol_RNAbd"/>
    <property type="match status" value="1"/>
</dbReference>
<feature type="domain" description="Poly A polymerase head" evidence="10">
    <location>
        <begin position="74"/>
        <end position="195"/>
    </location>
</feature>
<dbReference type="SUPFAM" id="SSF81301">
    <property type="entry name" value="Nucleotidyltransferase"/>
    <property type="match status" value="1"/>
</dbReference>
<dbReference type="InterPro" id="IPR050264">
    <property type="entry name" value="Bact_CCA-adding_enz_type3_sf"/>
</dbReference>
<dbReference type="GO" id="GO:0046872">
    <property type="term" value="F:metal ion binding"/>
    <property type="evidence" value="ECO:0007669"/>
    <property type="project" value="UniProtKB-KW"/>
</dbReference>
<dbReference type="STRING" id="94128.A0A2A3E0P0"/>
<evidence type="ECO:0000256" key="8">
    <source>
        <dbReference type="ARBA" id="ARBA00022842"/>
    </source>
</evidence>
<dbReference type="PANTHER" id="PTHR46173:SF1">
    <property type="entry name" value="CCA TRNA NUCLEOTIDYLTRANSFERASE 1, MITOCHONDRIAL"/>
    <property type="match status" value="1"/>
</dbReference>
<evidence type="ECO:0000256" key="2">
    <source>
        <dbReference type="ARBA" id="ARBA00007265"/>
    </source>
</evidence>
<organism evidence="12 13">
    <name type="scientific">Apis cerana cerana</name>
    <name type="common">Oriental honeybee</name>
    <dbReference type="NCBI Taxonomy" id="94128"/>
    <lineage>
        <taxon>Eukaryota</taxon>
        <taxon>Metazoa</taxon>
        <taxon>Ecdysozoa</taxon>
        <taxon>Arthropoda</taxon>
        <taxon>Hexapoda</taxon>
        <taxon>Insecta</taxon>
        <taxon>Pterygota</taxon>
        <taxon>Neoptera</taxon>
        <taxon>Endopterygota</taxon>
        <taxon>Hymenoptera</taxon>
        <taxon>Apocrita</taxon>
        <taxon>Aculeata</taxon>
        <taxon>Apoidea</taxon>
        <taxon>Anthophila</taxon>
        <taxon>Apidae</taxon>
        <taxon>Apis</taxon>
    </lineage>
</organism>
<comment type="cofactor">
    <cofactor evidence="1">
        <name>Mg(2+)</name>
        <dbReference type="ChEBI" id="CHEBI:18420"/>
    </cofactor>
</comment>
<dbReference type="GO" id="GO:0000166">
    <property type="term" value="F:nucleotide binding"/>
    <property type="evidence" value="ECO:0007669"/>
    <property type="project" value="UniProtKB-KW"/>
</dbReference>
<dbReference type="Proteomes" id="UP000242457">
    <property type="component" value="Unassembled WGS sequence"/>
</dbReference>
<reference evidence="12 13" key="1">
    <citation type="submission" date="2014-07" db="EMBL/GenBank/DDBJ databases">
        <title>Genomic and transcriptomic analysis on Apis cerana provide comprehensive insights into honey bee biology.</title>
        <authorList>
            <person name="Diao Q."/>
            <person name="Sun L."/>
            <person name="Zheng H."/>
            <person name="Zheng H."/>
            <person name="Xu S."/>
            <person name="Wang S."/>
            <person name="Zeng Z."/>
            <person name="Hu F."/>
            <person name="Su S."/>
            <person name="Wu J."/>
        </authorList>
    </citation>
    <scope>NUCLEOTIDE SEQUENCE [LARGE SCALE GENOMIC DNA]</scope>
    <source>
        <tissue evidence="12">Pupae without intestine</tissue>
    </source>
</reference>
<dbReference type="SUPFAM" id="SSF81891">
    <property type="entry name" value="Poly A polymerase C-terminal region-like"/>
    <property type="match status" value="1"/>
</dbReference>
<feature type="domain" description="tRNA nucleotidyltransferase/poly(A) polymerase RNA and SrmB- binding" evidence="11">
    <location>
        <begin position="230"/>
        <end position="281"/>
    </location>
</feature>
<dbReference type="CDD" id="cd05398">
    <property type="entry name" value="NT_ClassII-CCAase"/>
    <property type="match status" value="1"/>
</dbReference>
<dbReference type="PANTHER" id="PTHR46173">
    <property type="entry name" value="CCA TRNA NUCLEOTIDYLTRANSFERASE 1, MITOCHONDRIAL"/>
    <property type="match status" value="1"/>
</dbReference>
<dbReference type="GO" id="GO:0005739">
    <property type="term" value="C:mitochondrion"/>
    <property type="evidence" value="ECO:0007669"/>
    <property type="project" value="TreeGrafter"/>
</dbReference>
<keyword evidence="8" id="KW-0460">Magnesium</keyword>
<evidence type="ECO:0000259" key="11">
    <source>
        <dbReference type="Pfam" id="PF12627"/>
    </source>
</evidence>
<evidence type="ECO:0000259" key="10">
    <source>
        <dbReference type="Pfam" id="PF01743"/>
    </source>
</evidence>
<dbReference type="Pfam" id="PF01743">
    <property type="entry name" value="PolyA_pol"/>
    <property type="match status" value="1"/>
</dbReference>
<keyword evidence="13" id="KW-1185">Reference proteome</keyword>
<evidence type="ECO:0000256" key="3">
    <source>
        <dbReference type="ARBA" id="ARBA00022679"/>
    </source>
</evidence>
<dbReference type="InterPro" id="IPR043519">
    <property type="entry name" value="NT_sf"/>
</dbReference>
<dbReference type="Gene3D" id="1.10.3090.10">
    <property type="entry name" value="cca-adding enzyme, domain 2"/>
    <property type="match status" value="1"/>
</dbReference>
<sequence length="465" mass="55197">MFMIFSRVNYIFSHHFSQVHRTWQSLIMKDELIPLNRSNPVIKKLDNPLFHSIFTPELNILAQLFKKYNYELKIAGGAVRDILMDIKPLDLDFATNATPEEMKTMFVKENVRMINNRGEKHGTITARINDKQNFEITTLRIDTHTDGRYAKVKFTKDWKLDALRRDLTINSMFLDFEGKIYDYFFGYDDLQKRRIVFVGNPSYRIKEDYLRILRYFRFYGRIAEQPDVHDESTIIAIKENIHGLQRISGERIWSEWSKILSGNYAKELTLKMLKCNIARYVGLPENPNIENFKIVYDIFKKNNISLQPITFLAVMLKDENEVFQLHNRLKLSAYDRDLALFLIRYWEDKPSVDLLKFYKSILVHSKGNIVNTRNYICELLKCKKYFNFAEDIEKIIIPRFPISGNMLKQHVKKGKMMGIVIKELKNIWLDKNFEMNAEELLHEVPRIISELEDKNSEKNNMFLIK</sequence>
<keyword evidence="4" id="KW-0819">tRNA processing</keyword>
<keyword evidence="9" id="KW-0694">RNA-binding</keyword>
<evidence type="ECO:0000313" key="13">
    <source>
        <dbReference type="Proteomes" id="UP000242457"/>
    </source>
</evidence>
<protein>
    <submittedName>
        <fullName evidence="12">tRNA-nucleotidyltransferase 1</fullName>
    </submittedName>
</protein>
<proteinExistence type="inferred from homology"/>
<dbReference type="GO" id="GO:1990180">
    <property type="term" value="P:mitochondrial tRNA 3'-end processing"/>
    <property type="evidence" value="ECO:0007669"/>
    <property type="project" value="TreeGrafter"/>
</dbReference>
<dbReference type="InterPro" id="IPR032828">
    <property type="entry name" value="PolyA_RNA-bd"/>
</dbReference>
<gene>
    <name evidence="12" type="ORF">APICC_04527</name>
</gene>
<evidence type="ECO:0000256" key="1">
    <source>
        <dbReference type="ARBA" id="ARBA00001946"/>
    </source>
</evidence>
<evidence type="ECO:0000256" key="9">
    <source>
        <dbReference type="RuleBase" id="RU003953"/>
    </source>
</evidence>
<dbReference type="AlphaFoldDB" id="A0A2A3E0P0"/>
<accession>A0A2A3E0P0</accession>
<evidence type="ECO:0000256" key="7">
    <source>
        <dbReference type="ARBA" id="ARBA00022741"/>
    </source>
</evidence>
<dbReference type="GO" id="GO:0001680">
    <property type="term" value="P:tRNA 3'-terminal CCA addition"/>
    <property type="evidence" value="ECO:0007669"/>
    <property type="project" value="TreeGrafter"/>
</dbReference>
<evidence type="ECO:0000256" key="6">
    <source>
        <dbReference type="ARBA" id="ARBA00022723"/>
    </source>
</evidence>
<dbReference type="GO" id="GO:0000049">
    <property type="term" value="F:tRNA binding"/>
    <property type="evidence" value="ECO:0007669"/>
    <property type="project" value="TreeGrafter"/>
</dbReference>
<dbReference type="GO" id="GO:0016779">
    <property type="term" value="F:nucleotidyltransferase activity"/>
    <property type="evidence" value="ECO:0007669"/>
    <property type="project" value="UniProtKB-KW"/>
</dbReference>
<comment type="similarity">
    <text evidence="2 9">Belongs to the tRNA nucleotidyltransferase/poly(A) polymerase family.</text>
</comment>